<dbReference type="InterPro" id="IPR036859">
    <property type="entry name" value="CAP-Gly_dom_sf"/>
</dbReference>
<dbReference type="SUPFAM" id="SSF74924">
    <property type="entry name" value="Cap-Gly domain"/>
    <property type="match status" value="1"/>
</dbReference>
<keyword evidence="1" id="KW-0175">Coiled coil</keyword>
<evidence type="ECO:0000313" key="4">
    <source>
        <dbReference type="EnsemblMetazoa" id="CLYHEMP013338.1"/>
    </source>
</evidence>
<feature type="compositionally biased region" description="Polar residues" evidence="2">
    <location>
        <begin position="640"/>
        <end position="658"/>
    </location>
</feature>
<evidence type="ECO:0000259" key="3">
    <source>
        <dbReference type="PROSITE" id="PS50245"/>
    </source>
</evidence>
<dbReference type="Pfam" id="PF01302">
    <property type="entry name" value="CAP_GLY"/>
    <property type="match status" value="1"/>
</dbReference>
<dbReference type="InterPro" id="IPR000938">
    <property type="entry name" value="CAP-Gly_domain"/>
</dbReference>
<sequence>MSSSSDVEEEQPNDGRQKDYTEESQLLKERLLSSSASSITSLTSSEGDGSGGGGEKSWMKKKKKLSKKLSTIKRSVSEKSNRCEELEKKLAEETDAKERVEGYLKELQQKHREALSTIESLNSRLNTTEEHCLVLTASIRDLGGEVPEIVVHKASERLHQDDHGEDNEETEEHEASLNEDQSNVGKTDIPPSDSELQIVSLKLLIATYVKQIDQLDKQHSEMKAKVETLEKQNEVAREDYEDLEEEERRRLVPIIERQVKKRLENVENCLVDQSQLGSQNHLLEGDVKTLQNDLQDYQKKYAEAIVTLKEVQDTLEMRDEVLENYKEENEHLKTELKNMEQEKNPNESVITGLRQEILEARLSLERCKKSHQEELDERQKQYDILQQSVKATVERNETLCREIDDLKKSIQTKDELLVTAENLSNERLSILNTMRSEMVSQKDSVARLNQSLDEKTEEIEELHKESEKQIQILDEEKEEIEKLQERLSEIDELKDENRNCYDEIEELKSKVKVKKMKVKFLKKQVKETTEQKEKLDSIVFVIPEMQKKLDQSEAEKLSLQEELDERIRQEEEQLMKMEQDRLEQEERVQRERENWERRLLGIGECSLHHHEGVENCTSSHVFHRPNSAPTMKPRPPSARRYQTSSGQNKHNRARTTPSGRALHPKYLHEGRSSSPKVHVSKQRIIMTGGGEGNGKNRERLFRSVTMPADFSSNYTHVLSENKFFPNLRGSKKNIPATDYNGNNISPRVLVWGSNEEDENAGKKLVAVGDRVSANINTDCNVHGTATVQNTGMVKFIGFVEGNKKDVYIGLRMDDTVGNTNGSVNGKRYFRCEQNRGKFIRLEDVKQILETQTIHHAT</sequence>
<feature type="coiled-coil region" evidence="1">
    <location>
        <begin position="368"/>
        <end position="594"/>
    </location>
</feature>
<proteinExistence type="predicted"/>
<reference evidence="4" key="1">
    <citation type="submission" date="2021-01" db="UniProtKB">
        <authorList>
            <consortium name="EnsemblMetazoa"/>
        </authorList>
    </citation>
    <scope>IDENTIFICATION</scope>
</reference>
<feature type="compositionally biased region" description="Acidic residues" evidence="2">
    <location>
        <begin position="163"/>
        <end position="172"/>
    </location>
</feature>
<feature type="region of interest" description="Disordered" evidence="2">
    <location>
        <begin position="619"/>
        <end position="679"/>
    </location>
</feature>
<accession>A0A7M5WUJ9</accession>
<feature type="domain" description="CAP-Gly" evidence="3">
    <location>
        <begin position="803"/>
        <end position="840"/>
    </location>
</feature>
<protein>
    <recommendedName>
        <fullName evidence="3">CAP-Gly domain-containing protein</fullName>
    </recommendedName>
</protein>
<feature type="compositionally biased region" description="Basic and acidic residues" evidence="2">
    <location>
        <begin position="75"/>
        <end position="95"/>
    </location>
</feature>
<feature type="coiled-coil region" evidence="1">
    <location>
        <begin position="205"/>
        <end position="249"/>
    </location>
</feature>
<dbReference type="AlphaFoldDB" id="A0A7M5WUJ9"/>
<dbReference type="Gene3D" id="2.30.30.190">
    <property type="entry name" value="CAP Gly-rich-like domain"/>
    <property type="match status" value="1"/>
</dbReference>
<evidence type="ECO:0000313" key="5">
    <source>
        <dbReference type="Proteomes" id="UP000594262"/>
    </source>
</evidence>
<dbReference type="EnsemblMetazoa" id="CLYHEMT013338.1">
    <property type="protein sequence ID" value="CLYHEMP013338.1"/>
    <property type="gene ID" value="CLYHEMG013338"/>
</dbReference>
<evidence type="ECO:0000256" key="1">
    <source>
        <dbReference type="SAM" id="Coils"/>
    </source>
</evidence>
<feature type="compositionally biased region" description="Low complexity" evidence="2">
    <location>
        <begin position="32"/>
        <end position="47"/>
    </location>
</feature>
<feature type="region of interest" description="Disordered" evidence="2">
    <location>
        <begin position="155"/>
        <end position="192"/>
    </location>
</feature>
<keyword evidence="5" id="KW-1185">Reference proteome</keyword>
<dbReference type="OrthoDB" id="2130750at2759"/>
<feature type="region of interest" description="Disordered" evidence="2">
    <location>
        <begin position="1"/>
        <end position="95"/>
    </location>
</feature>
<name>A0A7M5WUJ9_9CNID</name>
<dbReference type="SMART" id="SM01052">
    <property type="entry name" value="CAP_GLY"/>
    <property type="match status" value="1"/>
</dbReference>
<feature type="compositionally biased region" description="Basic residues" evidence="2">
    <location>
        <begin position="59"/>
        <end position="71"/>
    </location>
</feature>
<dbReference type="GeneID" id="136797966"/>
<organism evidence="4 5">
    <name type="scientific">Clytia hemisphaerica</name>
    <dbReference type="NCBI Taxonomy" id="252671"/>
    <lineage>
        <taxon>Eukaryota</taxon>
        <taxon>Metazoa</taxon>
        <taxon>Cnidaria</taxon>
        <taxon>Hydrozoa</taxon>
        <taxon>Hydroidolina</taxon>
        <taxon>Leptothecata</taxon>
        <taxon>Obeliida</taxon>
        <taxon>Clytiidae</taxon>
        <taxon>Clytia</taxon>
    </lineage>
</organism>
<evidence type="ECO:0000256" key="2">
    <source>
        <dbReference type="SAM" id="MobiDB-lite"/>
    </source>
</evidence>
<dbReference type="Proteomes" id="UP000594262">
    <property type="component" value="Unplaced"/>
</dbReference>
<feature type="compositionally biased region" description="Acidic residues" evidence="2">
    <location>
        <begin position="1"/>
        <end position="12"/>
    </location>
</feature>
<dbReference type="PROSITE" id="PS50245">
    <property type="entry name" value="CAP_GLY_2"/>
    <property type="match status" value="1"/>
</dbReference>
<dbReference type="RefSeq" id="XP_066910644.1">
    <property type="nucleotide sequence ID" value="XM_067054543.1"/>
</dbReference>
<feature type="coiled-coil region" evidence="1">
    <location>
        <begin position="280"/>
        <end position="342"/>
    </location>
</feature>
<feature type="compositionally biased region" description="Basic and acidic residues" evidence="2">
    <location>
        <begin position="13"/>
        <end position="31"/>
    </location>
</feature>